<sequence length="1211" mass="131377">MDRCSPLAAADGSSWVMLEHGRPAVKAAAATTTMMPPSGRPRCWHRLGRLLLLLPWTLLYALALMLGPSGWPTVVAMHPNLVRDLRRETVEMFYHGFDNYMKIAFPEDELRPVSCSPLTRDAHNPQNVELNDVLGNYSLTLIDSLSTLAILASAPPEDGDTAERALNDFQNGVAALVEQYGDGTAGPSGQGLRGRGFDVDSKVQVFETVIRGVGGLLSAHLFALGALPIAGYDPRRHAGDDLLNPAPIPWPNGFTYDGQLLRLALDLAERLLPAFYTKTGMPYPRVNLRHGIPFYVNSPLHQEAAAGSGAPPRAADGSPEITETCSAGAGSLVLEFTVLSRLTGDPRFEQLAKRAFWAVWYRKSQIGLIGAGVDAEQGHWIGPYSVIGAGADSFFEYALKSHILLSGHDLPDRTVVAPPPASQRARPWLDPNTLFPPLTDDENSPGAFLEVWHQAHAAIKRHLYTDRDHPHYENVNLWTGSLASYWVDSLGAYYSGLLVLAGEVDEAVATNLLYAAIWTRYAALPERWSLREKTVEGGLGWWPLRPEFIESTYHLYRATKDPWYLYVGEMVLRDISRRCRTRCGWAGLQNVLDGQKSDRMESFFLGETTKYMYLLFDDRHPLNSLDAAYVFTTEGHPLILPKPKTAASGKGRSKQKQDVTVYHDEALTNACPPRPASTPLSGSVVAARDDIYHAARMLDLHLLSSSSSSSSSRLSGDKGQNSGLHMARSNFTLFPWTLPPELLPANGTCAKVYHPLEMLLEFSVTDQAQAAGSAFNFLLNNQNLERLATDRVRVTSLSGLKLTLRLDEDGGEREWRVSKVNGVPLGRDELVVFDRSLLGDIADPRFRLVRDPVVVKLQHLHQVDLLAAENAAASLLSNAAAAADAAVGADGDDTPPDHDSDDPNASTATATAADKNNHNNNNDDENDTPSPYNDLTSLVKSIFHRITASLDNIQLPTALPGLGGGGGGGGSGSSNPPKLSLPYNLVINQTAVTAIGVGAAPLPEDSSSSSSGSKGQQQQQQHIPAFGPVPAHLLPWTTVYPAGLACSAPLPASAPRDHHVILMRRGGCSFAAKLANIPAFAPSSRSLRLVVVVSDDDEREHEREHDGARDRDEEQNQDRERKRDQAEGGAAGEAAGEAGMVRPLLDEVQRTPGGIARRHPIAMVLTGGGEAAYRRIAAAKRVGLARRWWVESEGVRVGNLLVDEGGEGDDW</sequence>
<keyword evidence="7" id="KW-1133">Transmembrane helix</keyword>
<comment type="similarity">
    <text evidence="2 5">Belongs to the glycosyl hydrolase 47 family.</text>
</comment>
<evidence type="ECO:0000313" key="8">
    <source>
        <dbReference type="EMBL" id="KAL2271021.1"/>
    </source>
</evidence>
<feature type="compositionally biased region" description="Low complexity" evidence="6">
    <location>
        <begin position="903"/>
        <end position="920"/>
    </location>
</feature>
<comment type="subcellular location">
    <subcellularLocation>
        <location evidence="1">Endoplasmic reticulum</location>
    </subcellularLocation>
</comment>
<reference evidence="8 9" key="1">
    <citation type="journal article" date="2024" name="Commun. Biol.">
        <title>Comparative genomic analysis of thermophilic fungi reveals convergent evolutionary adaptations and gene losses.</title>
        <authorList>
            <person name="Steindorff A.S."/>
            <person name="Aguilar-Pontes M.V."/>
            <person name="Robinson A.J."/>
            <person name="Andreopoulos B."/>
            <person name="LaButti K."/>
            <person name="Kuo A."/>
            <person name="Mondo S."/>
            <person name="Riley R."/>
            <person name="Otillar R."/>
            <person name="Haridas S."/>
            <person name="Lipzen A."/>
            <person name="Grimwood J."/>
            <person name="Schmutz J."/>
            <person name="Clum A."/>
            <person name="Reid I.D."/>
            <person name="Moisan M.C."/>
            <person name="Butler G."/>
            <person name="Nguyen T.T.M."/>
            <person name="Dewar K."/>
            <person name="Conant G."/>
            <person name="Drula E."/>
            <person name="Henrissat B."/>
            <person name="Hansel C."/>
            <person name="Singer S."/>
            <person name="Hutchinson M.I."/>
            <person name="de Vries R.P."/>
            <person name="Natvig D.O."/>
            <person name="Powell A.J."/>
            <person name="Tsang A."/>
            <person name="Grigoriev I.V."/>
        </authorList>
    </citation>
    <scope>NUCLEOTIDE SEQUENCE [LARGE SCALE GENOMIC DNA]</scope>
    <source>
        <strain evidence="8 9">ATCC 22073</strain>
    </source>
</reference>
<feature type="compositionally biased region" description="Acidic residues" evidence="6">
    <location>
        <begin position="890"/>
        <end position="902"/>
    </location>
</feature>
<evidence type="ECO:0000256" key="2">
    <source>
        <dbReference type="ARBA" id="ARBA00007658"/>
    </source>
</evidence>
<dbReference type="InterPro" id="IPR001382">
    <property type="entry name" value="Glyco_hydro_47"/>
</dbReference>
<evidence type="ECO:0000256" key="4">
    <source>
        <dbReference type="ARBA" id="ARBA00023180"/>
    </source>
</evidence>
<dbReference type="PANTHER" id="PTHR45679">
    <property type="entry name" value="ER DEGRADATION-ENHANCING ALPHA-MANNOSIDASE-LIKE PROTEIN 2"/>
    <property type="match status" value="1"/>
</dbReference>
<proteinExistence type="inferred from homology"/>
<evidence type="ECO:0000256" key="5">
    <source>
        <dbReference type="RuleBase" id="RU361193"/>
    </source>
</evidence>
<organism evidence="8 9">
    <name type="scientific">Remersonia thermophila</name>
    <dbReference type="NCBI Taxonomy" id="72144"/>
    <lineage>
        <taxon>Eukaryota</taxon>
        <taxon>Fungi</taxon>
        <taxon>Dikarya</taxon>
        <taxon>Ascomycota</taxon>
        <taxon>Pezizomycotina</taxon>
        <taxon>Sordariomycetes</taxon>
        <taxon>Sordariomycetidae</taxon>
        <taxon>Sordariales</taxon>
        <taxon>Sordariales incertae sedis</taxon>
        <taxon>Remersonia</taxon>
    </lineage>
</organism>
<keyword evidence="5" id="KW-0326">Glycosidase</keyword>
<dbReference type="Proteomes" id="UP001600064">
    <property type="component" value="Unassembled WGS sequence"/>
</dbReference>
<dbReference type="GeneID" id="98124995"/>
<dbReference type="PANTHER" id="PTHR45679:SF5">
    <property type="entry name" value="ER DEGRADATION-ENHANCING ALPHA-MANNOSIDASE-LIKE PROTEIN 1"/>
    <property type="match status" value="1"/>
</dbReference>
<dbReference type="InterPro" id="IPR044674">
    <property type="entry name" value="EDEM1/2/3"/>
</dbReference>
<protein>
    <recommendedName>
        <fullName evidence="5">alpha-1,2-Mannosidase</fullName>
        <ecNumber evidence="5">3.2.1.-</ecNumber>
    </recommendedName>
</protein>
<keyword evidence="7" id="KW-0472">Membrane</keyword>
<dbReference type="RefSeq" id="XP_070869745.1">
    <property type="nucleotide sequence ID" value="XM_071010351.1"/>
</dbReference>
<feature type="compositionally biased region" description="Low complexity" evidence="6">
    <location>
        <begin position="1006"/>
        <end position="1021"/>
    </location>
</feature>
<keyword evidence="3" id="KW-0256">Endoplasmic reticulum</keyword>
<evidence type="ECO:0000256" key="1">
    <source>
        <dbReference type="ARBA" id="ARBA00004240"/>
    </source>
</evidence>
<dbReference type="InterPro" id="IPR012341">
    <property type="entry name" value="6hp_glycosidase-like_sf"/>
</dbReference>
<keyword evidence="5" id="KW-0378">Hydrolase</keyword>
<feature type="region of interest" description="Disordered" evidence="6">
    <location>
        <begin position="1095"/>
        <end position="1143"/>
    </location>
</feature>
<name>A0ABR4DKV0_9PEZI</name>
<keyword evidence="7" id="KW-0812">Transmembrane</keyword>
<evidence type="ECO:0000313" key="9">
    <source>
        <dbReference type="Proteomes" id="UP001600064"/>
    </source>
</evidence>
<dbReference type="Pfam" id="PF01532">
    <property type="entry name" value="Glyco_hydro_47"/>
    <property type="match status" value="1"/>
</dbReference>
<evidence type="ECO:0000256" key="3">
    <source>
        <dbReference type="ARBA" id="ARBA00022824"/>
    </source>
</evidence>
<dbReference type="InterPro" id="IPR036026">
    <property type="entry name" value="Seven-hairpin_glycosidases"/>
</dbReference>
<dbReference type="EMBL" id="JAZGUE010000001">
    <property type="protein sequence ID" value="KAL2271021.1"/>
    <property type="molecule type" value="Genomic_DNA"/>
</dbReference>
<dbReference type="PRINTS" id="PR00747">
    <property type="entry name" value="GLYHDRLASE47"/>
</dbReference>
<feature type="region of interest" description="Disordered" evidence="6">
    <location>
        <begin position="999"/>
        <end position="1022"/>
    </location>
</feature>
<dbReference type="EC" id="3.2.1.-" evidence="5"/>
<keyword evidence="4" id="KW-0325">Glycoprotein</keyword>
<dbReference type="SUPFAM" id="SSF48225">
    <property type="entry name" value="Seven-hairpin glycosidases"/>
    <property type="match status" value="1"/>
</dbReference>
<dbReference type="Gene3D" id="1.50.10.10">
    <property type="match status" value="1"/>
</dbReference>
<evidence type="ECO:0000256" key="6">
    <source>
        <dbReference type="SAM" id="MobiDB-lite"/>
    </source>
</evidence>
<feature type="transmembrane region" description="Helical" evidence="7">
    <location>
        <begin position="50"/>
        <end position="71"/>
    </location>
</feature>
<evidence type="ECO:0000256" key="7">
    <source>
        <dbReference type="SAM" id="Phobius"/>
    </source>
</evidence>
<feature type="compositionally biased region" description="Basic and acidic residues" evidence="6">
    <location>
        <begin position="1100"/>
        <end position="1126"/>
    </location>
</feature>
<accession>A0ABR4DKV0</accession>
<keyword evidence="9" id="KW-1185">Reference proteome</keyword>
<comment type="caution">
    <text evidence="8">The sequence shown here is derived from an EMBL/GenBank/DDBJ whole genome shotgun (WGS) entry which is preliminary data.</text>
</comment>
<gene>
    <name evidence="8" type="ORF">VTJ83DRAFT_392</name>
</gene>
<feature type="region of interest" description="Disordered" evidence="6">
    <location>
        <begin position="887"/>
        <end position="933"/>
    </location>
</feature>